<dbReference type="EMBL" id="QUMU01000003">
    <property type="protein sequence ID" value="REG34832.1"/>
    <property type="molecule type" value="Genomic_DNA"/>
</dbReference>
<dbReference type="KEGG" id="age:AA314_03654"/>
<gene>
    <name evidence="2" type="ORF">AA314_03654</name>
    <name evidence="3" type="ORF">ATI61_103743</name>
</gene>
<evidence type="ECO:0000313" key="4">
    <source>
        <dbReference type="Proteomes" id="UP000035579"/>
    </source>
</evidence>
<accession>A0AAC8Q6N0</accession>
<organism evidence="2 4">
    <name type="scientific">Archangium gephyra</name>
    <dbReference type="NCBI Taxonomy" id="48"/>
    <lineage>
        <taxon>Bacteria</taxon>
        <taxon>Pseudomonadati</taxon>
        <taxon>Myxococcota</taxon>
        <taxon>Myxococcia</taxon>
        <taxon>Myxococcales</taxon>
        <taxon>Cystobacterineae</taxon>
        <taxon>Archangiaceae</taxon>
        <taxon>Archangium</taxon>
    </lineage>
</organism>
<feature type="region of interest" description="Disordered" evidence="1">
    <location>
        <begin position="1"/>
        <end position="25"/>
    </location>
</feature>
<sequence>MSDSTNKSQQFGQPREETKKNPKVFNLRVKIDPYLKEPAEKKKRQDEKFDPFAVNFAAPKPEDF</sequence>
<dbReference type="AlphaFoldDB" id="A0AAC8Q6N0"/>
<reference evidence="2 4" key="1">
    <citation type="submission" date="2015-05" db="EMBL/GenBank/DDBJ databases">
        <title>Genome assembly of Archangium gephyra DSM 2261.</title>
        <authorList>
            <person name="Sharma G."/>
            <person name="Subramanian S."/>
        </authorList>
    </citation>
    <scope>NUCLEOTIDE SEQUENCE [LARGE SCALE GENOMIC DNA]</scope>
    <source>
        <strain evidence="2 4">DSM 2261</strain>
    </source>
</reference>
<protein>
    <submittedName>
        <fullName evidence="2">Uncharacterized protein</fullName>
    </submittedName>
</protein>
<evidence type="ECO:0000313" key="2">
    <source>
        <dbReference type="EMBL" id="AKJ02028.1"/>
    </source>
</evidence>
<dbReference type="Proteomes" id="UP000256345">
    <property type="component" value="Unassembled WGS sequence"/>
</dbReference>
<evidence type="ECO:0000313" key="5">
    <source>
        <dbReference type="Proteomes" id="UP000256345"/>
    </source>
</evidence>
<dbReference type="RefSeq" id="WP_047856459.1">
    <property type="nucleotide sequence ID" value="NZ_CP011509.1"/>
</dbReference>
<proteinExistence type="predicted"/>
<keyword evidence="5" id="KW-1185">Reference proteome</keyword>
<name>A0AAC8Q6N0_9BACT</name>
<reference evidence="3 5" key="2">
    <citation type="submission" date="2018-08" db="EMBL/GenBank/DDBJ databases">
        <title>Genomic Encyclopedia of Archaeal and Bacterial Type Strains, Phase II (KMG-II): from individual species to whole genera.</title>
        <authorList>
            <person name="Goeker M."/>
        </authorList>
    </citation>
    <scope>NUCLEOTIDE SEQUENCE [LARGE SCALE GENOMIC DNA]</scope>
    <source>
        <strain evidence="3 5">DSM 2261</strain>
    </source>
</reference>
<dbReference type="EMBL" id="CP011509">
    <property type="protein sequence ID" value="AKJ02028.1"/>
    <property type="molecule type" value="Genomic_DNA"/>
</dbReference>
<dbReference type="Proteomes" id="UP000035579">
    <property type="component" value="Chromosome"/>
</dbReference>
<evidence type="ECO:0000313" key="3">
    <source>
        <dbReference type="EMBL" id="REG34832.1"/>
    </source>
</evidence>
<evidence type="ECO:0000256" key="1">
    <source>
        <dbReference type="SAM" id="MobiDB-lite"/>
    </source>
</evidence>
<feature type="compositionally biased region" description="Polar residues" evidence="1">
    <location>
        <begin position="1"/>
        <end position="12"/>
    </location>
</feature>